<proteinExistence type="predicted"/>
<dbReference type="AlphaFoldDB" id="M7PAS5"/>
<accession>M7PAS5</accession>
<organism evidence="1 2">
    <name type="scientific">Pneumocystis murina (strain B123)</name>
    <name type="common">Mouse pneumocystis pneumonia agent</name>
    <name type="synonym">Pneumocystis carinii f. sp. muris</name>
    <dbReference type="NCBI Taxonomy" id="1069680"/>
    <lineage>
        <taxon>Eukaryota</taxon>
        <taxon>Fungi</taxon>
        <taxon>Dikarya</taxon>
        <taxon>Ascomycota</taxon>
        <taxon>Taphrinomycotina</taxon>
        <taxon>Pneumocystomycetes</taxon>
        <taxon>Pneumocystaceae</taxon>
        <taxon>Pneumocystis</taxon>
    </lineage>
</organism>
<gene>
    <name evidence="1" type="ORF">PNEG_00573</name>
</gene>
<dbReference type="GeneID" id="19894271"/>
<name>M7PAS5_PNEMU</name>
<evidence type="ECO:0008006" key="3">
    <source>
        <dbReference type="Google" id="ProtNLM"/>
    </source>
</evidence>
<evidence type="ECO:0000313" key="2">
    <source>
        <dbReference type="Proteomes" id="UP000011958"/>
    </source>
</evidence>
<sequence length="533" mass="63062">MSLNDKNFTKNKKTKNTIITDFFQLKNCSTSKLSEFPEKKDFLDNDKEISDLKNKLTIKYDFEKLNNQKNQEETLESTSSNYQFSLETLLKDQENRKKRYESFNRLEKLLNNEKTHLEDCSSHISSRIEMVIGKKKGLELQAVLDDINIFRKQFCWSFFGNDIEKIVQEDISIEDFELQMDILTFEKERFPFLLITGYFLDIVDSGKKFSMKFVQWLLDNISLEKNEMMLYGYFSILSKIYSSPQQMHVLSEFQIRRIFLLLGAVDEAINTKSSINPINIENTNYNIDRNYHSKIINLKLVLDLLRTALLHNRIKKHQSILFIFSIILKLYMDDNCLFHLGSSLYLCFLQLFNTISSTEFQTMALEMFNIAYNITKNSFMRLSILQSLPIGHVYGRILRFGLAFSMLLNIDVPPDNFPRSYIFPFSKIFDHIQMSRPFFPIDSDTDYFELCIAIYMLDYIFFQPSYQDNQEIKKICKLLKHIYEKISDCRTAFIIKTEAKAKIQKLLLRLTPHTYGDFSKMHQSTLEYHFNKI</sequence>
<reference evidence="2" key="1">
    <citation type="journal article" date="2016" name="Nat. Commun.">
        <title>Genome analysis of three Pneumocystis species reveals adaptation mechanisms to life exclusively in mammalian hosts.</title>
        <authorList>
            <person name="Ma L."/>
            <person name="Chen Z."/>
            <person name="Huang D.W."/>
            <person name="Kutty G."/>
            <person name="Ishihara M."/>
            <person name="Wang H."/>
            <person name="Abouelleil A."/>
            <person name="Bishop L."/>
            <person name="Davey E."/>
            <person name="Deng R."/>
            <person name="Deng X."/>
            <person name="Fan L."/>
            <person name="Fantoni G."/>
            <person name="Fitzgerald M."/>
            <person name="Gogineni E."/>
            <person name="Goldberg J.M."/>
            <person name="Handley G."/>
            <person name="Hu X."/>
            <person name="Huber C."/>
            <person name="Jiao X."/>
            <person name="Jones K."/>
            <person name="Levin J.Z."/>
            <person name="Liu Y."/>
            <person name="Macdonald P."/>
            <person name="Melnikov A."/>
            <person name="Raley C."/>
            <person name="Sassi M."/>
            <person name="Sherman B.T."/>
            <person name="Song X."/>
            <person name="Sykes S."/>
            <person name="Tran B."/>
            <person name="Walsh L."/>
            <person name="Xia Y."/>
            <person name="Yang J."/>
            <person name="Young S."/>
            <person name="Zeng Q."/>
            <person name="Zheng X."/>
            <person name="Stephens R."/>
            <person name="Nusbaum C."/>
            <person name="Birren B.W."/>
            <person name="Azadi P."/>
            <person name="Lempicki R.A."/>
            <person name="Cuomo C.A."/>
            <person name="Kovacs J.A."/>
        </authorList>
    </citation>
    <scope>NUCLEOTIDE SEQUENCE [LARGE SCALE GENOMIC DNA]</scope>
    <source>
        <strain evidence="2">B123</strain>
    </source>
</reference>
<evidence type="ECO:0000313" key="1">
    <source>
        <dbReference type="EMBL" id="EMR10970.1"/>
    </source>
</evidence>
<comment type="caution">
    <text evidence="1">The sequence shown here is derived from an EMBL/GenBank/DDBJ whole genome shotgun (WGS) entry which is preliminary data.</text>
</comment>
<dbReference type="VEuPathDB" id="FungiDB:PNEG_00573"/>
<dbReference type="Proteomes" id="UP000011958">
    <property type="component" value="Unassembled WGS sequence"/>
</dbReference>
<dbReference type="RefSeq" id="XP_007872468.1">
    <property type="nucleotide sequence ID" value="XM_007874277.1"/>
</dbReference>
<protein>
    <recommendedName>
        <fullName evidence="3">Coiled-coil SMC6 And NSE5 INteracting (CANIN) domain-containing protein</fullName>
    </recommendedName>
</protein>
<dbReference type="OMA" id="DMARTND"/>
<dbReference type="STRING" id="1069680.M7PAS5"/>
<dbReference type="OrthoDB" id="5350396at2759"/>
<dbReference type="HOGENOM" id="CLU_511014_0_0_1"/>
<keyword evidence="2" id="KW-1185">Reference proteome</keyword>
<dbReference type="EMBL" id="AFWA02000002">
    <property type="protein sequence ID" value="EMR10970.1"/>
    <property type="molecule type" value="Genomic_DNA"/>
</dbReference>